<dbReference type="EMBL" id="PQFF01000440">
    <property type="protein sequence ID" value="RHZ49964.1"/>
    <property type="molecule type" value="Genomic_DNA"/>
</dbReference>
<comment type="caution">
    <text evidence="4">The sequence shown here is derived from an EMBL/GenBank/DDBJ whole genome shotgun (WGS) entry which is preliminary data.</text>
</comment>
<feature type="compositionally biased region" description="Low complexity" evidence="1">
    <location>
        <begin position="309"/>
        <end position="379"/>
    </location>
</feature>
<name>A0A397GJZ0_9GLOM</name>
<proteinExistence type="predicted"/>
<keyword evidence="2" id="KW-0812">Transmembrane</keyword>
<feature type="region of interest" description="Disordered" evidence="1">
    <location>
        <begin position="215"/>
        <end position="379"/>
    </location>
</feature>
<evidence type="ECO:0000256" key="1">
    <source>
        <dbReference type="SAM" id="MobiDB-lite"/>
    </source>
</evidence>
<reference evidence="4 5" key="1">
    <citation type="submission" date="2018-08" db="EMBL/GenBank/DDBJ databases">
        <title>Genome and evolution of the arbuscular mycorrhizal fungus Diversispora epigaea (formerly Glomus versiforme) and its bacterial endosymbionts.</title>
        <authorList>
            <person name="Sun X."/>
            <person name="Fei Z."/>
            <person name="Harrison M."/>
        </authorList>
    </citation>
    <scope>NUCLEOTIDE SEQUENCE [LARGE SCALE GENOMIC DNA]</scope>
    <source>
        <strain evidence="4 5">IT104</strain>
    </source>
</reference>
<dbReference type="AlphaFoldDB" id="A0A397GJZ0"/>
<keyword evidence="3" id="KW-0732">Signal</keyword>
<feature type="chain" id="PRO_5017220852" description="Mid2 domain-containing protein" evidence="3">
    <location>
        <begin position="23"/>
        <end position="485"/>
    </location>
</feature>
<accession>A0A397GJZ0</accession>
<keyword evidence="5" id="KW-1185">Reference proteome</keyword>
<keyword evidence="2" id="KW-0472">Membrane</keyword>
<keyword evidence="2" id="KW-1133">Transmembrane helix</keyword>
<organism evidence="4 5">
    <name type="scientific">Diversispora epigaea</name>
    <dbReference type="NCBI Taxonomy" id="1348612"/>
    <lineage>
        <taxon>Eukaryota</taxon>
        <taxon>Fungi</taxon>
        <taxon>Fungi incertae sedis</taxon>
        <taxon>Mucoromycota</taxon>
        <taxon>Glomeromycotina</taxon>
        <taxon>Glomeromycetes</taxon>
        <taxon>Diversisporales</taxon>
        <taxon>Diversisporaceae</taxon>
        <taxon>Diversispora</taxon>
    </lineage>
</organism>
<evidence type="ECO:0000313" key="5">
    <source>
        <dbReference type="Proteomes" id="UP000266861"/>
    </source>
</evidence>
<evidence type="ECO:0000313" key="4">
    <source>
        <dbReference type="EMBL" id="RHZ49964.1"/>
    </source>
</evidence>
<feature type="compositionally biased region" description="Low complexity" evidence="1">
    <location>
        <begin position="242"/>
        <end position="301"/>
    </location>
</feature>
<gene>
    <name evidence="4" type="ORF">Glove_508g51</name>
</gene>
<evidence type="ECO:0000256" key="2">
    <source>
        <dbReference type="SAM" id="Phobius"/>
    </source>
</evidence>
<feature type="compositionally biased region" description="Polar residues" evidence="1">
    <location>
        <begin position="215"/>
        <end position="233"/>
    </location>
</feature>
<feature type="transmembrane region" description="Helical" evidence="2">
    <location>
        <begin position="384"/>
        <end position="407"/>
    </location>
</feature>
<dbReference type="Proteomes" id="UP000266861">
    <property type="component" value="Unassembled WGS sequence"/>
</dbReference>
<feature type="signal peptide" evidence="3">
    <location>
        <begin position="1"/>
        <end position="22"/>
    </location>
</feature>
<evidence type="ECO:0008006" key="6">
    <source>
        <dbReference type="Google" id="ProtNLM"/>
    </source>
</evidence>
<evidence type="ECO:0000256" key="3">
    <source>
        <dbReference type="SAM" id="SignalP"/>
    </source>
</evidence>
<protein>
    <recommendedName>
        <fullName evidence="6">Mid2 domain-containing protein</fullName>
    </recommendedName>
</protein>
<sequence length="485" mass="51681">MIFKNIIGVLLCSLILSVVVFSENINNINNIEINNHNNINIGNVNNYSKNNYGSVHSKFVKRNSIIFKKREVGSRIKKRFNGVLKKSINLNETPKIIIDRSVIPSVPISTKADSTGSNNPPNIKTIEQPPQSNAVINPTLTTGNAAVGSSQPIATTGNNEDPTETIGINEPIQSSNVNTITIGDSQPTNTIVTSQSDQLIEEVSSYIISILEISTPASTPDQPSPTQVQSSNVPQPTPTPTQPTATNPQTTQQQTETPTDVTLTETNTDVNTDVTDTDTITDTQVTNEPTETSDSTSSQNESETESDSSDSSSPTNTSGTNTSKVTNTRTTNTRNSKTSKSTSGTGTGKGNTSTESSSSSTTNGIIATPTTTTTYNNPNNGSNILGPILGAITALIAIACLVIIILLKRRSRCAHSQRLSDSDSDSEYDGEVTEIMTPTIEIPPPVLIDIGGGDDTDIISPILPPLPTTTDNNVMVKSKFIERFD</sequence>